<protein>
    <recommendedName>
        <fullName evidence="7">Glutaredoxin</fullName>
    </recommendedName>
</protein>
<keyword evidence="5" id="KW-1015">Disulfide bond</keyword>
<accession>A0A917BYJ0</accession>
<comment type="similarity">
    <text evidence="2 7">Belongs to the glutaredoxin family.</text>
</comment>
<evidence type="ECO:0000256" key="1">
    <source>
        <dbReference type="ARBA" id="ARBA00002549"/>
    </source>
</evidence>
<dbReference type="PANTHER" id="PTHR45694:SF18">
    <property type="entry name" value="GLUTAREDOXIN-1-RELATED"/>
    <property type="match status" value="1"/>
</dbReference>
<dbReference type="PROSITE" id="PS00195">
    <property type="entry name" value="GLUTAREDOXIN_1"/>
    <property type="match status" value="1"/>
</dbReference>
<dbReference type="FunFam" id="3.40.30.10:FF:000018">
    <property type="entry name" value="Glutaredoxin"/>
    <property type="match status" value="1"/>
</dbReference>
<keyword evidence="6 7" id="KW-0676">Redox-active center</keyword>
<keyword evidence="4 7" id="KW-0249">Electron transport</keyword>
<dbReference type="GO" id="GO:0034599">
    <property type="term" value="P:cellular response to oxidative stress"/>
    <property type="evidence" value="ECO:0007669"/>
    <property type="project" value="TreeGrafter"/>
</dbReference>
<sequence length="136" mass="15328">MSLHWPVCFLIKPFKQTGPLFASLQSRELDLAKVVNDAISDTQTDQDTEIRMTKIEIYTTRTCPYCLRAKALLQEKGVGYKEIDVNSAPNLRQDMMKRANGGYTVPQIFINDEHIGGCDEMYALDRAGKLDPKLAS</sequence>
<dbReference type="Proteomes" id="UP000632498">
    <property type="component" value="Unassembled WGS sequence"/>
</dbReference>
<evidence type="ECO:0000256" key="2">
    <source>
        <dbReference type="ARBA" id="ARBA00007787"/>
    </source>
</evidence>
<keyword evidence="10" id="KW-1185">Reference proteome</keyword>
<evidence type="ECO:0000256" key="7">
    <source>
        <dbReference type="RuleBase" id="RU364065"/>
    </source>
</evidence>
<dbReference type="GO" id="GO:0005737">
    <property type="term" value="C:cytoplasm"/>
    <property type="evidence" value="ECO:0007669"/>
    <property type="project" value="TreeGrafter"/>
</dbReference>
<dbReference type="PRINTS" id="PR00160">
    <property type="entry name" value="GLUTAREDOXIN"/>
</dbReference>
<comment type="caution">
    <text evidence="9">The sequence shown here is derived from an EMBL/GenBank/DDBJ whole genome shotgun (WGS) entry which is preliminary data.</text>
</comment>
<keyword evidence="7" id="KW-0963">Cytoplasm</keyword>
<dbReference type="Pfam" id="PF00462">
    <property type="entry name" value="Glutaredoxin"/>
    <property type="match status" value="1"/>
</dbReference>
<dbReference type="InterPro" id="IPR011767">
    <property type="entry name" value="GLR_AS"/>
</dbReference>
<dbReference type="InterPro" id="IPR014025">
    <property type="entry name" value="Glutaredoxin_subgr"/>
</dbReference>
<dbReference type="GO" id="GO:0015038">
    <property type="term" value="F:glutathione disulfide oxidoreductase activity"/>
    <property type="evidence" value="ECO:0007669"/>
    <property type="project" value="UniProtKB-UniRule"/>
</dbReference>
<evidence type="ECO:0000256" key="4">
    <source>
        <dbReference type="ARBA" id="ARBA00022982"/>
    </source>
</evidence>
<evidence type="ECO:0000313" key="10">
    <source>
        <dbReference type="Proteomes" id="UP000632498"/>
    </source>
</evidence>
<proteinExistence type="inferred from homology"/>
<evidence type="ECO:0000313" key="9">
    <source>
        <dbReference type="EMBL" id="GGF61154.1"/>
    </source>
</evidence>
<evidence type="ECO:0000259" key="8">
    <source>
        <dbReference type="Pfam" id="PF00462"/>
    </source>
</evidence>
<dbReference type="GO" id="GO:0045454">
    <property type="term" value="P:cell redox homeostasis"/>
    <property type="evidence" value="ECO:0007669"/>
    <property type="project" value="InterPro"/>
</dbReference>
<dbReference type="PANTHER" id="PTHR45694">
    <property type="entry name" value="GLUTAREDOXIN 2"/>
    <property type="match status" value="1"/>
</dbReference>
<dbReference type="CDD" id="cd03418">
    <property type="entry name" value="GRX_GRXb_1_3_like"/>
    <property type="match status" value="1"/>
</dbReference>
<evidence type="ECO:0000256" key="6">
    <source>
        <dbReference type="ARBA" id="ARBA00023284"/>
    </source>
</evidence>
<reference evidence="9" key="1">
    <citation type="journal article" date="2014" name="Int. J. Syst. Evol. Microbiol.">
        <title>Complete genome sequence of Corynebacterium casei LMG S-19264T (=DSM 44701T), isolated from a smear-ripened cheese.</title>
        <authorList>
            <consortium name="US DOE Joint Genome Institute (JGI-PGF)"/>
            <person name="Walter F."/>
            <person name="Albersmeier A."/>
            <person name="Kalinowski J."/>
            <person name="Ruckert C."/>
        </authorList>
    </citation>
    <scope>NUCLEOTIDE SEQUENCE</scope>
    <source>
        <strain evidence="9">CGMCC 1.15254</strain>
    </source>
</reference>
<keyword evidence="3 7" id="KW-0813">Transport</keyword>
<organism evidence="9 10">
    <name type="scientific">Terasakiella brassicae</name>
    <dbReference type="NCBI Taxonomy" id="1634917"/>
    <lineage>
        <taxon>Bacteria</taxon>
        <taxon>Pseudomonadati</taxon>
        <taxon>Pseudomonadota</taxon>
        <taxon>Alphaproteobacteria</taxon>
        <taxon>Rhodospirillales</taxon>
        <taxon>Terasakiellaceae</taxon>
        <taxon>Terasakiella</taxon>
    </lineage>
</organism>
<dbReference type="InterPro" id="IPR036249">
    <property type="entry name" value="Thioredoxin-like_sf"/>
</dbReference>
<dbReference type="AlphaFoldDB" id="A0A917BYJ0"/>
<name>A0A917BYJ0_9PROT</name>
<dbReference type="NCBIfam" id="TIGR02181">
    <property type="entry name" value="GRX_bact"/>
    <property type="match status" value="1"/>
</dbReference>
<gene>
    <name evidence="9" type="ORF">GCM10011332_13730</name>
</gene>
<feature type="domain" description="Glutaredoxin" evidence="8">
    <location>
        <begin position="55"/>
        <end position="115"/>
    </location>
</feature>
<reference evidence="9" key="2">
    <citation type="submission" date="2020-09" db="EMBL/GenBank/DDBJ databases">
        <authorList>
            <person name="Sun Q."/>
            <person name="Zhou Y."/>
        </authorList>
    </citation>
    <scope>NUCLEOTIDE SEQUENCE</scope>
    <source>
        <strain evidence="9">CGMCC 1.15254</strain>
    </source>
</reference>
<dbReference type="PROSITE" id="PS51354">
    <property type="entry name" value="GLUTAREDOXIN_2"/>
    <property type="match status" value="1"/>
</dbReference>
<dbReference type="SUPFAM" id="SSF52833">
    <property type="entry name" value="Thioredoxin-like"/>
    <property type="match status" value="1"/>
</dbReference>
<dbReference type="InterPro" id="IPR011900">
    <property type="entry name" value="GRX_bact"/>
</dbReference>
<evidence type="ECO:0000256" key="3">
    <source>
        <dbReference type="ARBA" id="ARBA00022448"/>
    </source>
</evidence>
<evidence type="ECO:0000256" key="5">
    <source>
        <dbReference type="ARBA" id="ARBA00023157"/>
    </source>
</evidence>
<dbReference type="EMBL" id="BMHV01000008">
    <property type="protein sequence ID" value="GGF61154.1"/>
    <property type="molecule type" value="Genomic_DNA"/>
</dbReference>
<dbReference type="InterPro" id="IPR002109">
    <property type="entry name" value="Glutaredoxin"/>
</dbReference>
<dbReference type="Gene3D" id="3.40.30.10">
    <property type="entry name" value="Glutaredoxin"/>
    <property type="match status" value="1"/>
</dbReference>
<comment type="function">
    <text evidence="1 7">Has a glutathione-disulfide oxidoreductase activity in the presence of NADPH and glutathione reductase. Reduces low molecular weight disulfides and proteins.</text>
</comment>